<dbReference type="PANTHER" id="PTHR32258">
    <property type="entry name" value="PROTEIN NETWORKED 4A"/>
    <property type="match status" value="1"/>
</dbReference>
<dbReference type="AlphaFoldDB" id="A0A9Q1JIW9"/>
<evidence type="ECO:0000313" key="5">
    <source>
        <dbReference type="EMBL" id="KAJ8427187.1"/>
    </source>
</evidence>
<dbReference type="EMBL" id="JAKOGI010001179">
    <property type="protein sequence ID" value="KAJ8427187.1"/>
    <property type="molecule type" value="Genomic_DNA"/>
</dbReference>
<dbReference type="InterPro" id="IPR051861">
    <property type="entry name" value="NET_actin-binding_domain"/>
</dbReference>
<feature type="coiled-coil region" evidence="3">
    <location>
        <begin position="158"/>
        <end position="296"/>
    </location>
</feature>
<reference evidence="5" key="1">
    <citation type="submission" date="2022-04" db="EMBL/GenBank/DDBJ databases">
        <title>Carnegiea gigantea Genome sequencing and assembly v2.</title>
        <authorList>
            <person name="Copetti D."/>
            <person name="Sanderson M.J."/>
            <person name="Burquez A."/>
            <person name="Wojciechowski M.F."/>
        </authorList>
    </citation>
    <scope>NUCLEOTIDE SEQUENCE</scope>
    <source>
        <strain evidence="5">SGP5-SGP5p</strain>
        <tissue evidence="5">Aerial part</tissue>
    </source>
</reference>
<keyword evidence="6" id="KW-1185">Reference proteome</keyword>
<dbReference type="PROSITE" id="PS51774">
    <property type="entry name" value="NAB"/>
    <property type="match status" value="1"/>
</dbReference>
<evidence type="ECO:0000313" key="6">
    <source>
        <dbReference type="Proteomes" id="UP001153076"/>
    </source>
</evidence>
<evidence type="ECO:0000256" key="3">
    <source>
        <dbReference type="SAM" id="Coils"/>
    </source>
</evidence>
<comment type="similarity">
    <text evidence="2">Belongs to the NET family.</text>
</comment>
<dbReference type="Pfam" id="PF07765">
    <property type="entry name" value="KIP1"/>
    <property type="match status" value="1"/>
</dbReference>
<comment type="caution">
    <text evidence="5">The sequence shown here is derived from an EMBL/GenBank/DDBJ whole genome shotgun (WGS) entry which is preliminary data.</text>
</comment>
<dbReference type="GO" id="GO:0003779">
    <property type="term" value="F:actin binding"/>
    <property type="evidence" value="ECO:0007669"/>
    <property type="project" value="InterPro"/>
</dbReference>
<feature type="domain" description="NAB" evidence="4">
    <location>
        <begin position="8"/>
        <end position="88"/>
    </location>
</feature>
<keyword evidence="1 3" id="KW-0175">Coiled coil</keyword>
<proteinExistence type="inferred from homology"/>
<evidence type="ECO:0000256" key="1">
    <source>
        <dbReference type="ARBA" id="ARBA00023054"/>
    </source>
</evidence>
<dbReference type="OrthoDB" id="2019833at2759"/>
<dbReference type="PANTHER" id="PTHR32258:SF28">
    <property type="entry name" value="PROTEIN NETWORKED 3A-RELATED"/>
    <property type="match status" value="1"/>
</dbReference>
<accession>A0A9Q1JIW9</accession>
<sequence length="378" mass="44495">MDPERQAYWWWFDSHNTPKYSPWLRSTLAELDEKTKGMLKLIEEDADSFAQRAEMYYKKRPELISMVEDFYRAYRSLAERYDQHRMDPINRVKSPLRHSMPEFKAEFGLTSINSFGSFTEEAYGSSEESAESEVDDPEEDHDVVVVEDDDEIENQFMAATSCDELIKLREELEQLQQENEVHRNLIKQKEEAEKLKTEMESLMLENMNLMEQTKKKDEEKTEMGRKLGEVKSELTKMGEEIKQREKEAEKLKNEMESLMLENMNLMKQMKKKDEEKTEMGRKLEEVKSELNKMGEEMKAQNTYIQDILAGKDEEKREVIRQLSFGMEMLRQENQLLKKSIMKSAPKKHSSSEFRIFKRVGLGNLFGLSPKCPTSVVPL</sequence>
<gene>
    <name evidence="5" type="ORF">Cgig2_012855</name>
</gene>
<evidence type="ECO:0000259" key="4">
    <source>
        <dbReference type="PROSITE" id="PS51774"/>
    </source>
</evidence>
<name>A0A9Q1JIW9_9CARY</name>
<organism evidence="5 6">
    <name type="scientific">Carnegiea gigantea</name>
    <dbReference type="NCBI Taxonomy" id="171969"/>
    <lineage>
        <taxon>Eukaryota</taxon>
        <taxon>Viridiplantae</taxon>
        <taxon>Streptophyta</taxon>
        <taxon>Embryophyta</taxon>
        <taxon>Tracheophyta</taxon>
        <taxon>Spermatophyta</taxon>
        <taxon>Magnoliopsida</taxon>
        <taxon>eudicotyledons</taxon>
        <taxon>Gunneridae</taxon>
        <taxon>Pentapetalae</taxon>
        <taxon>Caryophyllales</taxon>
        <taxon>Cactineae</taxon>
        <taxon>Cactaceae</taxon>
        <taxon>Cactoideae</taxon>
        <taxon>Echinocereeae</taxon>
        <taxon>Carnegiea</taxon>
    </lineage>
</organism>
<dbReference type="Proteomes" id="UP001153076">
    <property type="component" value="Unassembled WGS sequence"/>
</dbReference>
<evidence type="ECO:0000256" key="2">
    <source>
        <dbReference type="ARBA" id="ARBA00038006"/>
    </source>
</evidence>
<dbReference type="InterPro" id="IPR011684">
    <property type="entry name" value="NAB"/>
</dbReference>
<protein>
    <recommendedName>
        <fullName evidence="4">NAB domain-containing protein</fullName>
    </recommendedName>
</protein>